<keyword evidence="1" id="KW-0479">Metal-binding</keyword>
<dbReference type="SUPFAM" id="SSF46565">
    <property type="entry name" value="Chaperone J-domain"/>
    <property type="match status" value="1"/>
</dbReference>
<dbReference type="GO" id="GO:0005737">
    <property type="term" value="C:cytoplasm"/>
    <property type="evidence" value="ECO:0007669"/>
    <property type="project" value="TreeGrafter"/>
</dbReference>
<dbReference type="Pfam" id="PF21884">
    <property type="entry name" value="ZUO1-like_ZHD"/>
    <property type="match status" value="1"/>
</dbReference>
<sequence>MKTCYYELLEIGRDASPDEIRKAYRRQALLLHPDKNMHRVEEATQKFAQVQAAYEILSDPDERAWYDSHREQILREASPTTSGGFDGPSSTSAGTKTQDILHFFDPGLFAIIDDSEIGFFTIARKVFAQLADEETQADDNDVRLPNFGDSRSSWAGETRYFYAAWSGFSTRKPFDWCDQYRLADAPDRRVRRAMEKENKKLRDAAKKEYNDTVKAFVAFIKKRDPRSKQSTANSEQRQQDMATKVKEQAAKARAAHRNRFKAYEDQDWATPEYDEQFWDEEYSTKAKNENVNGEDVEAVTSAGGGANADSDYDENEIIVYECVFCKKTFKSEKQLGVHEQSNKHQKMVRDVVRRMKKENARIGRDSAEEDEFKDARENFSVEDLADEVSHLST</sequence>
<evidence type="ECO:0000313" key="9">
    <source>
        <dbReference type="Proteomes" id="UP000094385"/>
    </source>
</evidence>
<dbReference type="InterPro" id="IPR018253">
    <property type="entry name" value="DnaJ_domain_CS"/>
</dbReference>
<evidence type="ECO:0000313" key="8">
    <source>
        <dbReference type="EMBL" id="ODQ70246.1"/>
    </source>
</evidence>
<dbReference type="FunFam" id="1.10.287.110:FF:000046">
    <property type="entry name" value="dnaJ homolog subfamily C member 21"/>
    <property type="match status" value="1"/>
</dbReference>
<name>A0A1E3PXX0_LIPST</name>
<dbReference type="InterPro" id="IPR036236">
    <property type="entry name" value="Znf_C2H2_sf"/>
</dbReference>
<dbReference type="InterPro" id="IPR022755">
    <property type="entry name" value="Znf_C2H2_jaz"/>
</dbReference>
<dbReference type="GO" id="GO:0008270">
    <property type="term" value="F:zinc ion binding"/>
    <property type="evidence" value="ECO:0007669"/>
    <property type="project" value="UniProtKB-KW"/>
</dbReference>
<dbReference type="InterPro" id="IPR051964">
    <property type="entry name" value="Chaperone_stress_response"/>
</dbReference>
<proteinExistence type="predicted"/>
<dbReference type="InterPro" id="IPR036869">
    <property type="entry name" value="J_dom_sf"/>
</dbReference>
<dbReference type="Proteomes" id="UP000094385">
    <property type="component" value="Unassembled WGS sequence"/>
</dbReference>
<keyword evidence="9" id="KW-1185">Reference proteome</keyword>
<dbReference type="PANTHER" id="PTHR44029">
    <property type="entry name" value="DNAJ HOMOLOG SUBFAMILY C MEMBER 21"/>
    <property type="match status" value="1"/>
</dbReference>
<evidence type="ECO:0000256" key="4">
    <source>
        <dbReference type="PROSITE-ProRule" id="PRU00042"/>
    </source>
</evidence>
<dbReference type="InterPro" id="IPR001623">
    <property type="entry name" value="DnaJ_domain"/>
</dbReference>
<dbReference type="AlphaFoldDB" id="A0A1E3PXX0"/>
<dbReference type="PROSITE" id="PS50076">
    <property type="entry name" value="DNAJ_2"/>
    <property type="match status" value="1"/>
</dbReference>
<evidence type="ECO:0000256" key="5">
    <source>
        <dbReference type="SAM" id="MobiDB-lite"/>
    </source>
</evidence>
<dbReference type="OrthoDB" id="5894at2759"/>
<feature type="domain" description="C2H2-type" evidence="7">
    <location>
        <begin position="320"/>
        <end position="347"/>
    </location>
</feature>
<evidence type="ECO:0000256" key="2">
    <source>
        <dbReference type="ARBA" id="ARBA00022771"/>
    </source>
</evidence>
<dbReference type="PANTHER" id="PTHR44029:SF1">
    <property type="entry name" value="DNAJ HOMOLOG SUBFAMILY C MEMBER 21"/>
    <property type="match status" value="1"/>
</dbReference>
<dbReference type="Pfam" id="PF00226">
    <property type="entry name" value="DnaJ"/>
    <property type="match status" value="1"/>
</dbReference>
<dbReference type="SUPFAM" id="SSF57667">
    <property type="entry name" value="beta-beta-alpha zinc fingers"/>
    <property type="match status" value="1"/>
</dbReference>
<dbReference type="Gene3D" id="1.10.287.110">
    <property type="entry name" value="DnaJ domain"/>
    <property type="match status" value="1"/>
</dbReference>
<evidence type="ECO:0000259" key="6">
    <source>
        <dbReference type="PROSITE" id="PS50076"/>
    </source>
</evidence>
<feature type="compositionally biased region" description="Polar residues" evidence="5">
    <location>
        <begin position="228"/>
        <end position="241"/>
    </location>
</feature>
<reference evidence="8 9" key="1">
    <citation type="journal article" date="2016" name="Proc. Natl. Acad. Sci. U.S.A.">
        <title>Comparative genomics of biotechnologically important yeasts.</title>
        <authorList>
            <person name="Riley R."/>
            <person name="Haridas S."/>
            <person name="Wolfe K.H."/>
            <person name="Lopes M.R."/>
            <person name="Hittinger C.T."/>
            <person name="Goeker M."/>
            <person name="Salamov A.A."/>
            <person name="Wisecaver J.H."/>
            <person name="Long T.M."/>
            <person name="Calvey C.H."/>
            <person name="Aerts A.L."/>
            <person name="Barry K.W."/>
            <person name="Choi C."/>
            <person name="Clum A."/>
            <person name="Coughlan A.Y."/>
            <person name="Deshpande S."/>
            <person name="Douglass A.P."/>
            <person name="Hanson S.J."/>
            <person name="Klenk H.-P."/>
            <person name="LaButti K.M."/>
            <person name="Lapidus A."/>
            <person name="Lindquist E.A."/>
            <person name="Lipzen A.M."/>
            <person name="Meier-Kolthoff J.P."/>
            <person name="Ohm R.A."/>
            <person name="Otillar R.P."/>
            <person name="Pangilinan J.L."/>
            <person name="Peng Y."/>
            <person name="Rokas A."/>
            <person name="Rosa C.A."/>
            <person name="Scheuner C."/>
            <person name="Sibirny A.A."/>
            <person name="Slot J.C."/>
            <person name="Stielow J.B."/>
            <person name="Sun H."/>
            <person name="Kurtzman C.P."/>
            <person name="Blackwell M."/>
            <person name="Grigoriev I.V."/>
            <person name="Jeffries T.W."/>
        </authorList>
    </citation>
    <scope>NUCLEOTIDE SEQUENCE [LARGE SCALE GENOMIC DNA]</scope>
    <source>
        <strain evidence="8 9">NRRL Y-11557</strain>
    </source>
</reference>
<accession>A0A1E3PXX0</accession>
<evidence type="ECO:0000256" key="1">
    <source>
        <dbReference type="ARBA" id="ARBA00022723"/>
    </source>
</evidence>
<organism evidence="8 9">
    <name type="scientific">Lipomyces starkeyi NRRL Y-11557</name>
    <dbReference type="NCBI Taxonomy" id="675824"/>
    <lineage>
        <taxon>Eukaryota</taxon>
        <taxon>Fungi</taxon>
        <taxon>Dikarya</taxon>
        <taxon>Ascomycota</taxon>
        <taxon>Saccharomycotina</taxon>
        <taxon>Lipomycetes</taxon>
        <taxon>Lipomycetales</taxon>
        <taxon>Lipomycetaceae</taxon>
        <taxon>Lipomyces</taxon>
    </lineage>
</organism>
<evidence type="ECO:0008006" key="10">
    <source>
        <dbReference type="Google" id="ProtNLM"/>
    </source>
</evidence>
<dbReference type="SMART" id="SM00271">
    <property type="entry name" value="DnaJ"/>
    <property type="match status" value="1"/>
</dbReference>
<dbReference type="PROSITE" id="PS00028">
    <property type="entry name" value="ZINC_FINGER_C2H2_1"/>
    <property type="match status" value="1"/>
</dbReference>
<dbReference type="InterPro" id="IPR054076">
    <property type="entry name" value="ZUO1-like_ZHD"/>
</dbReference>
<dbReference type="Gene3D" id="3.30.160.60">
    <property type="entry name" value="Classic Zinc Finger"/>
    <property type="match status" value="1"/>
</dbReference>
<dbReference type="InterPro" id="IPR013087">
    <property type="entry name" value="Znf_C2H2_type"/>
</dbReference>
<dbReference type="EMBL" id="KV454301">
    <property type="protein sequence ID" value="ODQ70246.1"/>
    <property type="molecule type" value="Genomic_DNA"/>
</dbReference>
<feature type="region of interest" description="Disordered" evidence="5">
    <location>
        <begin position="224"/>
        <end position="251"/>
    </location>
</feature>
<dbReference type="CDD" id="cd06257">
    <property type="entry name" value="DnaJ"/>
    <property type="match status" value="1"/>
</dbReference>
<dbReference type="Pfam" id="PF12171">
    <property type="entry name" value="zf-C2H2_jaz"/>
    <property type="match status" value="1"/>
</dbReference>
<dbReference type="PROSITE" id="PS00636">
    <property type="entry name" value="DNAJ_1"/>
    <property type="match status" value="1"/>
</dbReference>
<dbReference type="PRINTS" id="PR00625">
    <property type="entry name" value="JDOMAIN"/>
</dbReference>
<evidence type="ECO:0000259" key="7">
    <source>
        <dbReference type="PROSITE" id="PS50157"/>
    </source>
</evidence>
<protein>
    <recommendedName>
        <fullName evidence="10">J domain-containing protein</fullName>
    </recommendedName>
</protein>
<dbReference type="STRING" id="675824.A0A1E3PXX0"/>
<feature type="domain" description="J" evidence="6">
    <location>
        <begin position="4"/>
        <end position="70"/>
    </location>
</feature>
<dbReference type="PROSITE" id="PS50157">
    <property type="entry name" value="ZINC_FINGER_C2H2_2"/>
    <property type="match status" value="1"/>
</dbReference>
<keyword evidence="2 4" id="KW-0863">Zinc-finger</keyword>
<keyword evidence="3" id="KW-0862">Zinc</keyword>
<evidence type="ECO:0000256" key="3">
    <source>
        <dbReference type="ARBA" id="ARBA00022833"/>
    </source>
</evidence>
<gene>
    <name evidence="8" type="ORF">LIPSTDRAFT_75269</name>
</gene>